<evidence type="ECO:0008006" key="4">
    <source>
        <dbReference type="Google" id="ProtNLM"/>
    </source>
</evidence>
<gene>
    <name evidence="2" type="ORF">AGABI1DRAFT_67035</name>
</gene>
<evidence type="ECO:0000313" key="2">
    <source>
        <dbReference type="EMBL" id="EKM83942.1"/>
    </source>
</evidence>
<dbReference type="AlphaFoldDB" id="K5XKM6"/>
<reference evidence="3" key="1">
    <citation type="journal article" date="2012" name="Proc. Natl. Acad. Sci. U.S.A.">
        <title>Genome sequence of the button mushroom Agaricus bisporus reveals mechanisms governing adaptation to a humic-rich ecological niche.</title>
        <authorList>
            <person name="Morin E."/>
            <person name="Kohler A."/>
            <person name="Baker A.R."/>
            <person name="Foulongne-Oriol M."/>
            <person name="Lombard V."/>
            <person name="Nagy L.G."/>
            <person name="Ohm R.A."/>
            <person name="Patyshakuliyeva A."/>
            <person name="Brun A."/>
            <person name="Aerts A.L."/>
            <person name="Bailey A.M."/>
            <person name="Billette C."/>
            <person name="Coutinho P.M."/>
            <person name="Deakin G."/>
            <person name="Doddapaneni H."/>
            <person name="Floudas D."/>
            <person name="Grimwood J."/>
            <person name="Hilden K."/>
            <person name="Kuees U."/>
            <person name="LaButti K.M."/>
            <person name="Lapidus A."/>
            <person name="Lindquist E.A."/>
            <person name="Lucas S.M."/>
            <person name="Murat C."/>
            <person name="Riley R.W."/>
            <person name="Salamov A.A."/>
            <person name="Schmutz J."/>
            <person name="Subramanian V."/>
            <person name="Woesten H.A.B."/>
            <person name="Xu J."/>
            <person name="Eastwood D.C."/>
            <person name="Foster G.D."/>
            <person name="Sonnenberg A.S."/>
            <person name="Cullen D."/>
            <person name="de Vries R.P."/>
            <person name="Lundell T."/>
            <person name="Hibbett D.S."/>
            <person name="Henrissat B."/>
            <person name="Burton K.S."/>
            <person name="Kerrigan R.W."/>
            <person name="Challen M.P."/>
            <person name="Grigoriev I.V."/>
            <person name="Martin F."/>
        </authorList>
    </citation>
    <scope>NUCLEOTIDE SEQUENCE [LARGE SCALE GENOMIC DNA]</scope>
    <source>
        <strain evidence="3">JB137-S8 / ATCC MYA-4627 / FGSC 10392</strain>
    </source>
</reference>
<dbReference type="Proteomes" id="UP000008493">
    <property type="component" value="Unassembled WGS sequence"/>
</dbReference>
<name>K5XKM6_AGABU</name>
<dbReference type="EMBL" id="JH971385">
    <property type="protein sequence ID" value="EKM83942.1"/>
    <property type="molecule type" value="Genomic_DNA"/>
</dbReference>
<keyword evidence="3" id="KW-1185">Reference proteome</keyword>
<feature type="region of interest" description="Disordered" evidence="1">
    <location>
        <begin position="355"/>
        <end position="394"/>
    </location>
</feature>
<organism evidence="2 3">
    <name type="scientific">Agaricus bisporus var. burnettii (strain JB137-S8 / ATCC MYA-4627 / FGSC 10392)</name>
    <name type="common">White button mushroom</name>
    <dbReference type="NCBI Taxonomy" id="597362"/>
    <lineage>
        <taxon>Eukaryota</taxon>
        <taxon>Fungi</taxon>
        <taxon>Dikarya</taxon>
        <taxon>Basidiomycota</taxon>
        <taxon>Agaricomycotina</taxon>
        <taxon>Agaricomycetes</taxon>
        <taxon>Agaricomycetidae</taxon>
        <taxon>Agaricales</taxon>
        <taxon>Agaricineae</taxon>
        <taxon>Agaricaceae</taxon>
        <taxon>Agaricus</taxon>
    </lineage>
</organism>
<dbReference type="eggNOG" id="ENOG502S284">
    <property type="taxonomic scope" value="Eukaryota"/>
</dbReference>
<dbReference type="InterPro" id="IPR032675">
    <property type="entry name" value="LRR_dom_sf"/>
</dbReference>
<accession>K5XKM6</accession>
<dbReference type="HOGENOM" id="CLU_037355_0_0_1"/>
<evidence type="ECO:0000256" key="1">
    <source>
        <dbReference type="SAM" id="MobiDB-lite"/>
    </source>
</evidence>
<proteinExistence type="predicted"/>
<sequence>MSFATLPGELYTAIVEQLDPSLWAPVVLALSRVLPSAPIPLQLLFHTIRIKQPQQAVSLFLRLEKASNVHGSSQDICPTWVKEFSVASWSVDADVIINIVRLLPNLTSLNVRIGPSNFSPEHLEQLLENPIGKLKQLSLRFRPYVNKASYYQFHKGVYYDSVLLAIAKWPPQEMPAISIVQDPQNLNVDTARKPSFAQPIVFFRIDPYLSIMIHSPSLAHSMKALRLRIPSRPVARALCVCPGASRTYYHANNYPTMPNLEFLDVSTCGMIEAELDMILAHFRNLKHLIIDGCADLRQGEWAALGKRCALVGVKRARDREKELKAWMEEKWVENHETIGSDIEPAQMVDLPSRTIPRRQRPGRRGLATATITLRDHSTENSSRSSSHSRDDIIPKSVVPKTRILPFVPRLETLAATPTTGIETSKRLAICAEFEAGWAEGIAQLAVTRARMRTSARNGVRLLRFAEDGENKSDPVHGVEGLVDVNSQDEDIFATALSTAPNLCLAGRGGDEHVAGCGHTIARNIWSEAVEGD</sequence>
<dbReference type="Gene3D" id="3.80.10.10">
    <property type="entry name" value="Ribonuclease Inhibitor"/>
    <property type="match status" value="1"/>
</dbReference>
<dbReference type="SUPFAM" id="SSF52047">
    <property type="entry name" value="RNI-like"/>
    <property type="match status" value="1"/>
</dbReference>
<dbReference type="KEGG" id="abp:AGABI1DRAFT67035"/>
<dbReference type="OMA" id="ILGWATH"/>
<dbReference type="RefSeq" id="XP_007325177.1">
    <property type="nucleotide sequence ID" value="XM_007325115.1"/>
</dbReference>
<evidence type="ECO:0000313" key="3">
    <source>
        <dbReference type="Proteomes" id="UP000008493"/>
    </source>
</evidence>
<dbReference type="GeneID" id="18830630"/>
<protein>
    <recommendedName>
        <fullName evidence="4">F-box domain-containing protein</fullName>
    </recommendedName>
</protein>
<dbReference type="OrthoDB" id="3353982at2759"/>
<dbReference type="InParanoid" id="K5XKM6"/>